<dbReference type="Gene3D" id="4.10.280.10">
    <property type="entry name" value="Helix-loop-helix DNA-binding domain"/>
    <property type="match status" value="1"/>
</dbReference>
<evidence type="ECO:0000313" key="7">
    <source>
        <dbReference type="WBParaSite" id="TREG1_72260.1"/>
    </source>
</evidence>
<keyword evidence="6" id="KW-1185">Reference proteome</keyword>
<dbReference type="InterPro" id="IPR036638">
    <property type="entry name" value="HLH_DNA-bd_sf"/>
</dbReference>
<keyword evidence="1" id="KW-0805">Transcription regulation</keyword>
<dbReference type="GO" id="GO:0000978">
    <property type="term" value="F:RNA polymerase II cis-regulatory region sequence-specific DNA binding"/>
    <property type="evidence" value="ECO:0007669"/>
    <property type="project" value="TreeGrafter"/>
</dbReference>
<evidence type="ECO:0000313" key="6">
    <source>
        <dbReference type="Proteomes" id="UP000050795"/>
    </source>
</evidence>
<dbReference type="SMART" id="SM00353">
    <property type="entry name" value="HLH"/>
    <property type="match status" value="1"/>
</dbReference>
<feature type="compositionally biased region" description="Low complexity" evidence="4">
    <location>
        <begin position="73"/>
        <end position="104"/>
    </location>
</feature>
<dbReference type="InterPro" id="IPR011598">
    <property type="entry name" value="bHLH_dom"/>
</dbReference>
<evidence type="ECO:0000256" key="4">
    <source>
        <dbReference type="SAM" id="MobiDB-lite"/>
    </source>
</evidence>
<dbReference type="AlphaFoldDB" id="A0AA85K4B6"/>
<accession>A0AA85K4B6</accession>
<keyword evidence="3" id="KW-0804">Transcription</keyword>
<dbReference type="Pfam" id="PF00010">
    <property type="entry name" value="HLH"/>
    <property type="match status" value="1"/>
</dbReference>
<dbReference type="WBParaSite" id="TREG1_72260.1">
    <property type="protein sequence ID" value="TREG1_72260.1"/>
    <property type="gene ID" value="TREG1_72260"/>
</dbReference>
<dbReference type="GO" id="GO:0000981">
    <property type="term" value="F:DNA-binding transcription factor activity, RNA polymerase II-specific"/>
    <property type="evidence" value="ECO:0007669"/>
    <property type="project" value="InterPro"/>
</dbReference>
<protein>
    <submittedName>
        <fullName evidence="7">BHLH domain-containing protein</fullName>
    </submittedName>
</protein>
<feature type="region of interest" description="Disordered" evidence="4">
    <location>
        <begin position="71"/>
        <end position="118"/>
    </location>
</feature>
<proteinExistence type="predicted"/>
<feature type="domain" description="BHLH" evidence="5">
    <location>
        <begin position="8"/>
        <end position="60"/>
    </location>
</feature>
<feature type="region of interest" description="Disordered" evidence="4">
    <location>
        <begin position="1"/>
        <end position="23"/>
    </location>
</feature>
<evidence type="ECO:0000256" key="2">
    <source>
        <dbReference type="ARBA" id="ARBA00023125"/>
    </source>
</evidence>
<evidence type="ECO:0000256" key="1">
    <source>
        <dbReference type="ARBA" id="ARBA00023015"/>
    </source>
</evidence>
<dbReference type="PANTHER" id="PTHR13864:SF15">
    <property type="entry name" value="T-CELL ACUTE LYMPHOCYTIC LEUKEMIA PROTEIN 1 HOMOLOG-RELATED"/>
    <property type="match status" value="1"/>
</dbReference>
<sequence length="118" mass="13003">MSSPSGSQDFSSLDSRERQRQRSVNQAFAALRCVLPTHPPDKKLSKHEILRLSIKYIRILEAILKYQEEVEGHSSISSNGSHSVTFSASSSSSSFSSCSLSSSFTKNKPSNTPHKRTS</sequence>
<dbReference type="SUPFAM" id="SSF47459">
    <property type="entry name" value="HLH, helix-loop-helix DNA-binding domain"/>
    <property type="match status" value="1"/>
</dbReference>
<reference evidence="7" key="2">
    <citation type="submission" date="2023-11" db="UniProtKB">
        <authorList>
            <consortium name="WormBaseParasite"/>
        </authorList>
    </citation>
    <scope>IDENTIFICATION</scope>
</reference>
<organism evidence="6 7">
    <name type="scientific">Trichobilharzia regenti</name>
    <name type="common">Nasal bird schistosome</name>
    <dbReference type="NCBI Taxonomy" id="157069"/>
    <lineage>
        <taxon>Eukaryota</taxon>
        <taxon>Metazoa</taxon>
        <taxon>Spiralia</taxon>
        <taxon>Lophotrochozoa</taxon>
        <taxon>Platyhelminthes</taxon>
        <taxon>Trematoda</taxon>
        <taxon>Digenea</taxon>
        <taxon>Strigeidida</taxon>
        <taxon>Schistosomatoidea</taxon>
        <taxon>Schistosomatidae</taxon>
        <taxon>Trichobilharzia</taxon>
    </lineage>
</organism>
<evidence type="ECO:0000259" key="5">
    <source>
        <dbReference type="PROSITE" id="PS50888"/>
    </source>
</evidence>
<dbReference type="GO" id="GO:0046983">
    <property type="term" value="F:protein dimerization activity"/>
    <property type="evidence" value="ECO:0007669"/>
    <property type="project" value="InterPro"/>
</dbReference>
<feature type="compositionally biased region" description="Polar residues" evidence="4">
    <location>
        <begin position="1"/>
        <end position="13"/>
    </location>
</feature>
<dbReference type="PROSITE" id="PS50888">
    <property type="entry name" value="BHLH"/>
    <property type="match status" value="1"/>
</dbReference>
<dbReference type="InterPro" id="IPR040238">
    <property type="entry name" value="TAL-like"/>
</dbReference>
<reference evidence="6" key="1">
    <citation type="submission" date="2022-06" db="EMBL/GenBank/DDBJ databases">
        <authorList>
            <person name="Berger JAMES D."/>
            <person name="Berger JAMES D."/>
        </authorList>
    </citation>
    <scope>NUCLEOTIDE SEQUENCE [LARGE SCALE GENOMIC DNA]</scope>
</reference>
<dbReference type="PANTHER" id="PTHR13864">
    <property type="entry name" value="T-CELL ACUTE LYMPHOCYTIC LEUKEMIA/STEM CELL LEUKEMIA-RELATED"/>
    <property type="match status" value="1"/>
</dbReference>
<dbReference type="Proteomes" id="UP000050795">
    <property type="component" value="Unassembled WGS sequence"/>
</dbReference>
<name>A0AA85K4B6_TRIRE</name>
<keyword evidence="2" id="KW-0238">DNA-binding</keyword>
<evidence type="ECO:0000256" key="3">
    <source>
        <dbReference type="ARBA" id="ARBA00023163"/>
    </source>
</evidence>